<dbReference type="Gene3D" id="3.40.50.300">
    <property type="entry name" value="P-loop containing nucleotide triphosphate hydrolases"/>
    <property type="match status" value="2"/>
</dbReference>
<dbReference type="InterPro" id="IPR001650">
    <property type="entry name" value="Helicase_C-like"/>
</dbReference>
<sequence>MRAKTPKAFLNFVVGCLVREAARTWLDDWSMIALLRGSPFAFLKDANDVLGAEVVDDAMLVRYKEGDSSVTRSKRVRSGTAALVSLQHAVSAALETCGNTHWATDVDFVALATELNLGFIIAGNTWTQTSVVRGYVDFQENVTPEACKDRLSTYVGTEAKDQLEALLRKFERTVEMPVKESKKLVNRTCHVLEELGMSAFQDALKNCIRPQLEAHADQLASLKDTQSLSAAQRLRHQIPSLSRSLQEIADALGAGGAPSALQQAPPVSAKAEELLRLVMRLFAAHAQDSGYRGIIFVEQVTLTLPLAHLITSRLGGNGGPSAAAISGGGSMTESVRSKQMEEFRRGQVQVLVCTNALEEGVDVSDCAFVIRFNKFHTTKSHIQGSGRARKENAEIYYFDNCPENEEEKARRLNQVAKDEQLQLSAHELQQRRKDGIKQKEGVYPFYPPGGSEVNFFNALQIVYEYCAKTMGQSINPEDLFTYTEEVVCVYPMQTRRMVSEVKYPTPLGFQPVSIQEINEHWRDVKLEEVLDPDRTKRLKHEDMDKRRALFVVAIHMHRNRLLDAKNQPSAEALAGTKLACEAMPLKPGIKMKTTNYTAPAAAPAPTAPTAAPEENCKGRLNDWALKKWRKPADELVTYATGPTPQGFVSTVKVMPLEQSFSGAAAAKKKDAEQLAAAAALRALGA</sequence>
<dbReference type="SMART" id="SM00358">
    <property type="entry name" value="DSRM"/>
    <property type="match status" value="1"/>
</dbReference>
<proteinExistence type="predicted"/>
<name>A0ABP0S092_9DINO</name>
<dbReference type="PROSITE" id="PS50137">
    <property type="entry name" value="DS_RBD"/>
    <property type="match status" value="1"/>
</dbReference>
<dbReference type="Pfam" id="PF00035">
    <property type="entry name" value="dsrm"/>
    <property type="match status" value="1"/>
</dbReference>
<evidence type="ECO:0000256" key="1">
    <source>
        <dbReference type="ARBA" id="ARBA00022801"/>
    </source>
</evidence>
<keyword evidence="7" id="KW-1185">Reference proteome</keyword>
<dbReference type="Pfam" id="PF00271">
    <property type="entry name" value="Helicase_C"/>
    <property type="match status" value="1"/>
</dbReference>
<protein>
    <submittedName>
        <fullName evidence="6">Endoribonuclease Dicer homolog 3a (Dicer-like protein 3a) (OsDCL3a)</fullName>
    </submittedName>
</protein>
<dbReference type="SMART" id="SM00490">
    <property type="entry name" value="HELICc"/>
    <property type="match status" value="1"/>
</dbReference>
<dbReference type="Gene3D" id="3.30.160.20">
    <property type="match status" value="1"/>
</dbReference>
<evidence type="ECO:0000256" key="2">
    <source>
        <dbReference type="ARBA" id="ARBA00023211"/>
    </source>
</evidence>
<gene>
    <name evidence="6" type="ORF">SCF082_LOCUS49280</name>
</gene>
<keyword evidence="2" id="KW-0464">Manganese</keyword>
<dbReference type="Proteomes" id="UP001642464">
    <property type="component" value="Unassembled WGS sequence"/>
</dbReference>
<evidence type="ECO:0000259" key="4">
    <source>
        <dbReference type="PROSITE" id="PS50137"/>
    </source>
</evidence>
<dbReference type="PROSITE" id="PS51194">
    <property type="entry name" value="HELICASE_CTER"/>
    <property type="match status" value="1"/>
</dbReference>
<organism evidence="6 7">
    <name type="scientific">Durusdinium trenchii</name>
    <dbReference type="NCBI Taxonomy" id="1381693"/>
    <lineage>
        <taxon>Eukaryota</taxon>
        <taxon>Sar</taxon>
        <taxon>Alveolata</taxon>
        <taxon>Dinophyceae</taxon>
        <taxon>Suessiales</taxon>
        <taxon>Symbiodiniaceae</taxon>
        <taxon>Durusdinium</taxon>
    </lineage>
</organism>
<evidence type="ECO:0000313" key="6">
    <source>
        <dbReference type="EMBL" id="CAK9105754.1"/>
    </source>
</evidence>
<dbReference type="InterPro" id="IPR014720">
    <property type="entry name" value="dsRBD_dom"/>
</dbReference>
<keyword evidence="1" id="KW-0378">Hydrolase</keyword>
<comment type="caution">
    <text evidence="6">The sequence shown here is derived from an EMBL/GenBank/DDBJ whole genome shotgun (WGS) entry which is preliminary data.</text>
</comment>
<evidence type="ECO:0000259" key="5">
    <source>
        <dbReference type="PROSITE" id="PS51194"/>
    </source>
</evidence>
<keyword evidence="3" id="KW-0694">RNA-binding</keyword>
<dbReference type="EMBL" id="CAXAMM010042607">
    <property type="protein sequence ID" value="CAK9105754.1"/>
    <property type="molecule type" value="Genomic_DNA"/>
</dbReference>
<evidence type="ECO:0000256" key="3">
    <source>
        <dbReference type="PROSITE-ProRule" id="PRU00266"/>
    </source>
</evidence>
<dbReference type="SUPFAM" id="SSF52540">
    <property type="entry name" value="P-loop containing nucleoside triphosphate hydrolases"/>
    <property type="match status" value="1"/>
</dbReference>
<dbReference type="InterPro" id="IPR027417">
    <property type="entry name" value="P-loop_NTPase"/>
</dbReference>
<feature type="domain" description="DRBM" evidence="4">
    <location>
        <begin position="615"/>
        <end position="685"/>
    </location>
</feature>
<accession>A0ABP0S092</accession>
<dbReference type="Gene3D" id="1.20.1320.30">
    <property type="match status" value="1"/>
</dbReference>
<dbReference type="PANTHER" id="PTHR14950:SF37">
    <property type="entry name" value="ENDORIBONUCLEASE DICER"/>
    <property type="match status" value="1"/>
</dbReference>
<dbReference type="PANTHER" id="PTHR14950">
    <property type="entry name" value="DICER-RELATED"/>
    <property type="match status" value="1"/>
</dbReference>
<feature type="domain" description="Helicase C-terminal" evidence="5">
    <location>
        <begin position="277"/>
        <end position="436"/>
    </location>
</feature>
<dbReference type="SUPFAM" id="SSF54768">
    <property type="entry name" value="dsRNA-binding domain-like"/>
    <property type="match status" value="1"/>
</dbReference>
<evidence type="ECO:0000313" key="7">
    <source>
        <dbReference type="Proteomes" id="UP001642464"/>
    </source>
</evidence>
<reference evidence="6 7" key="1">
    <citation type="submission" date="2024-02" db="EMBL/GenBank/DDBJ databases">
        <authorList>
            <person name="Chen Y."/>
            <person name="Shah S."/>
            <person name="Dougan E. K."/>
            <person name="Thang M."/>
            <person name="Chan C."/>
        </authorList>
    </citation>
    <scope>NUCLEOTIDE SEQUENCE [LARGE SCALE GENOMIC DNA]</scope>
</reference>